<keyword evidence="7" id="KW-0812">Transmembrane</keyword>
<dbReference type="GO" id="GO:0005524">
    <property type="term" value="F:ATP binding"/>
    <property type="evidence" value="ECO:0007669"/>
    <property type="project" value="UniProtKB-KW"/>
</dbReference>
<dbReference type="PRINTS" id="PR00344">
    <property type="entry name" value="BCTRLSENSOR"/>
</dbReference>
<evidence type="ECO:0000256" key="12">
    <source>
        <dbReference type="ARBA" id="ARBA00023012"/>
    </source>
</evidence>
<dbReference type="PROSITE" id="PS50011">
    <property type="entry name" value="PROTEIN_KINASE_DOM"/>
    <property type="match status" value="1"/>
</dbReference>
<evidence type="ECO:0000259" key="18">
    <source>
        <dbReference type="PROSITE" id="PS50109"/>
    </source>
</evidence>
<comment type="similarity">
    <text evidence="3">In the N-terminal section; belongs to the phytochrome family.</text>
</comment>
<dbReference type="PROSITE" id="PS50109">
    <property type="entry name" value="HIS_KIN"/>
    <property type="match status" value="1"/>
</dbReference>
<dbReference type="InterPro" id="IPR011006">
    <property type="entry name" value="CheY-like_superfamily"/>
</dbReference>
<keyword evidence="10" id="KW-0067">ATP-binding</keyword>
<dbReference type="FunFam" id="3.30.565.10:FF:000010">
    <property type="entry name" value="Sensor histidine kinase RcsC"/>
    <property type="match status" value="1"/>
</dbReference>
<dbReference type="Gene3D" id="3.40.50.300">
    <property type="entry name" value="P-loop containing nucleotide triphosphate hydrolases"/>
    <property type="match status" value="1"/>
</dbReference>
<gene>
    <name evidence="20" type="ORF">IQ276_09220</name>
</gene>
<feature type="domain" description="Histidine kinase" evidence="18">
    <location>
        <begin position="1560"/>
        <end position="1776"/>
    </location>
</feature>
<dbReference type="InterPro" id="IPR011009">
    <property type="entry name" value="Kinase-like_dom_sf"/>
</dbReference>
<dbReference type="CDD" id="cd16922">
    <property type="entry name" value="HATPase_EvgS-ArcB-TorS-like"/>
    <property type="match status" value="1"/>
</dbReference>
<dbReference type="PROSITE" id="PS50110">
    <property type="entry name" value="RESPONSE_REGULATORY"/>
    <property type="match status" value="1"/>
</dbReference>
<dbReference type="Pfam" id="PF13191">
    <property type="entry name" value="AAA_16"/>
    <property type="match status" value="1"/>
</dbReference>
<evidence type="ECO:0000259" key="17">
    <source>
        <dbReference type="PROSITE" id="PS50011"/>
    </source>
</evidence>
<protein>
    <recommendedName>
        <fullName evidence="14">Circadian input-output histidine kinase CikA</fullName>
        <ecNumber evidence="4">2.7.13.3</ecNumber>
    </recommendedName>
</protein>
<dbReference type="SUPFAM" id="SSF47384">
    <property type="entry name" value="Homodimeric domain of signal transducing histidine kinase"/>
    <property type="match status" value="1"/>
</dbReference>
<name>A0A8J6ZK07_DESMC</name>
<proteinExistence type="inferred from homology"/>
<evidence type="ECO:0000256" key="3">
    <source>
        <dbReference type="ARBA" id="ARBA00006402"/>
    </source>
</evidence>
<dbReference type="SUPFAM" id="SSF55874">
    <property type="entry name" value="ATPase domain of HSP90 chaperone/DNA topoisomerase II/histidine kinase"/>
    <property type="match status" value="1"/>
</dbReference>
<dbReference type="InterPro" id="IPR036097">
    <property type="entry name" value="HisK_dim/P_sf"/>
</dbReference>
<dbReference type="SUPFAM" id="SSF55781">
    <property type="entry name" value="GAF domain-like"/>
    <property type="match status" value="1"/>
</dbReference>
<keyword evidence="11" id="KW-1133">Transmembrane helix</keyword>
<evidence type="ECO:0000256" key="13">
    <source>
        <dbReference type="ARBA" id="ARBA00023136"/>
    </source>
</evidence>
<evidence type="ECO:0000256" key="9">
    <source>
        <dbReference type="ARBA" id="ARBA00022777"/>
    </source>
</evidence>
<dbReference type="SUPFAM" id="SSF52172">
    <property type="entry name" value="CheY-like"/>
    <property type="match status" value="1"/>
</dbReference>
<dbReference type="Pfam" id="PF00512">
    <property type="entry name" value="HisKA"/>
    <property type="match status" value="1"/>
</dbReference>
<dbReference type="CDD" id="cd17546">
    <property type="entry name" value="REC_hyHK_CKI1_RcsC-like"/>
    <property type="match status" value="1"/>
</dbReference>
<evidence type="ECO:0000256" key="2">
    <source>
        <dbReference type="ARBA" id="ARBA00004370"/>
    </source>
</evidence>
<dbReference type="SMART" id="SM00065">
    <property type="entry name" value="GAF"/>
    <property type="match status" value="1"/>
</dbReference>
<sequence>MMLTLPGYTFVETLNEGLDSFVYRAIKQVDNTSVIIKALKAEYPSLKDLTGIKHEYKVLNSLIDVDEVINPLALEKYQNSLALVIEDFSATSLKHFSDTHKLSLKTFLLIATQLASALANIHNKQVIHKDIKPQNIIINPHNLTIKLIDFSIASHLSRENPTVSNPNLIEGTLAYMSPEQTGRMNRSLDYRTDFYSLGITFYQILTGLLPFDSNDPLEIIHSHIAKTPVSPHEINSEIPLTVSEIIMKLLAKTAEDRYQNALGLKADLELCLQQLENNGQIGEFTIGQLDLSSQFIIPQKLYGRATEVNTLLNAFERISNGQTEMMLVSGYSGIGKSSLVNEIHKPIVCQRGYFISGKFDQFKRNIPYASLIQAFQELMRQLLTESAESLKNWESKLLAALGQNGQIIIDVIPEVERIIGSQPAVPQLGPAESQNRFNRVFQQFIHVFTKREHPLVLFLDDLQWADSASLKLIELIITDADSEYLLLIGAYRDNEVSATHPLVQTLEEIQEVRGNITNVVLKNLHIDCVNQLVVDTLGSSTLTVEPLAELVFHKTQGNPFFLTQLLKYLYQENLLNFNFSEGRWQWDIEQLKDINNTDNVVELMVSQIQKLSPETINVLKIAACIGDKFTLEVLATVNQTTQSETAADLWEALQAGLILPLNNSYKMPLVFGQEEIENGVDKSRRLINTFQTIKYKFLHDRVQQAAYFLIPDEHKKATHLKIGRLLLQNTTPEERKENIFALVNQLNYGTELLTSESEKYEIAQLNLIAGHKAKAATAHDSAVKYLQVGLGLLAEDSWDKQYELTLMLHEEAAETAFLSGDFDLMQRFVAVVQNRATSLLDKVKVYEVQIQAYMNQNKLLEAINTGLQVLKLLKVNFPETVNPSDIEQALEETASILSGKEPSDLLYLPQMTNPDKLATLRLLSSLSIAAYLGAPELVPLVVCKQVNLCVQYGNASVSPHTYSLYGFLLCGVVGDIERGYQFGQLALDLISKLNAKEVSAKTHQLVYIFIKHWKEHISNTIETFRSNYSVGLETGDLEYSAYGAFAYCSQQYWVGKQLASVEQEMPTYWDAIKKIKQETALHYHEIYWQTVLNLMGKNQNPCILKGEAYDEEKMLPLHQATNDAVAIYFVYLGKLVLGYLFGNYSQALENINQAENYLSAAAGQVVFVIFHFYDSLIRLAMYGDRLESEQQDILDRVQSNQAKIQKWAHHAPMNHLHKFYLVEAERHRVLNQNLEAMEDYDKAIALAKENEYINEEALAYELAAKFYLSWGKETIAQTYMANAYYAYQHWGAIAKVKDLQARYPQLITQRRVADFRETSQSIQKSNTNNKELSQTNSTIIEDTDSLDLMTVMKASQALSGEIVLSKLLAKLMQIVLENAGAQTGYLILEIDGNLLIEAKAAVGQKEVIVMQSQPVSSSQELPLSVINYVARMQENVLCSSTICDGIFVTDPYIVNHKPKSLLCTPLLHQGKLAGILYLENNLTNEAFTPDRLEILKLLSSQAAISIENARLYSDLATANATLEAKVEERTQELQEKNVHLQKAEAAAQSANQAKSEFLANMSHELRTPLNGILGYAQILQRNKDTTKSQKDGLNIIYQCGDHLLNLINEVLDLSKIEARKMELYSTEFNFPEFLEGIAEICRIRAQQKGIALIYQPTSNLPTGVKTDEKRLRQVLINLLGNAVKFTEVGEVKLKVGYHNQKIRFQVEDTGVGMAPEQLEEIFLPFHQVGEHNRKVEGTGLGLSISRKLVQMMEGEIQVQSTLGKGSIFWFDIDLTEVEQSPESLKAASQNIIGYQGKKRRIIVADDRLENRSVLLQMLAHYGFETVEAVDGQDCLNKAAQWQPDCILMDLMMPTLSGLEAIRRIRRSPEIKDIIILGTSASVFDFDRQKSKEIGCNDFIAKPIRTSELLGTLQVYLNLQWIYEEELEKVFHAQPTAGKQNLVFPPSEEVAALFNLAKKGDLKGIIEQASRLQESNVEYVNFCQELQQLAKGFQVKKIREFLTSAGN</sequence>
<dbReference type="InterPro" id="IPR003018">
    <property type="entry name" value="GAF"/>
</dbReference>
<dbReference type="CDD" id="cd14014">
    <property type="entry name" value="STKc_PknB_like"/>
    <property type="match status" value="1"/>
</dbReference>
<dbReference type="CDD" id="cd00082">
    <property type="entry name" value="HisKA"/>
    <property type="match status" value="1"/>
</dbReference>
<keyword evidence="6" id="KW-0808">Transferase</keyword>
<evidence type="ECO:0000256" key="10">
    <source>
        <dbReference type="ARBA" id="ARBA00022840"/>
    </source>
</evidence>
<evidence type="ECO:0000256" key="14">
    <source>
        <dbReference type="ARBA" id="ARBA00074306"/>
    </source>
</evidence>
<dbReference type="Proteomes" id="UP000622533">
    <property type="component" value="Unassembled WGS sequence"/>
</dbReference>
<dbReference type="PANTHER" id="PTHR43642">
    <property type="entry name" value="HYBRID SIGNAL TRANSDUCTION HISTIDINE KINASE G"/>
    <property type="match status" value="1"/>
</dbReference>
<dbReference type="Pfam" id="PF02518">
    <property type="entry name" value="HATPase_c"/>
    <property type="match status" value="1"/>
</dbReference>
<keyword evidence="16" id="KW-0175">Coiled coil</keyword>
<dbReference type="InterPro" id="IPR041664">
    <property type="entry name" value="AAA_16"/>
</dbReference>
<comment type="caution">
    <text evidence="20">The sequence shown here is derived from an EMBL/GenBank/DDBJ whole genome shotgun (WGS) entry which is preliminary data.</text>
</comment>
<evidence type="ECO:0000256" key="5">
    <source>
        <dbReference type="ARBA" id="ARBA00022553"/>
    </source>
</evidence>
<evidence type="ECO:0000256" key="7">
    <source>
        <dbReference type="ARBA" id="ARBA00022692"/>
    </source>
</evidence>
<organism evidence="20 21">
    <name type="scientific">Desmonostoc muscorum LEGE 12446</name>
    <dbReference type="NCBI Taxonomy" id="1828758"/>
    <lineage>
        <taxon>Bacteria</taxon>
        <taxon>Bacillati</taxon>
        <taxon>Cyanobacteriota</taxon>
        <taxon>Cyanophyceae</taxon>
        <taxon>Nostocales</taxon>
        <taxon>Nostocaceae</taxon>
        <taxon>Desmonostoc</taxon>
    </lineage>
</organism>
<feature type="domain" description="Response regulatory" evidence="19">
    <location>
        <begin position="1800"/>
        <end position="1916"/>
    </location>
</feature>
<dbReference type="Gene3D" id="3.30.565.10">
    <property type="entry name" value="Histidine kinase-like ATPase, C-terminal domain"/>
    <property type="match status" value="1"/>
</dbReference>
<accession>A0A8J6ZK07</accession>
<keyword evidence="21" id="KW-1185">Reference proteome</keyword>
<dbReference type="SMART" id="SM00448">
    <property type="entry name" value="REC"/>
    <property type="match status" value="1"/>
</dbReference>
<evidence type="ECO:0000256" key="16">
    <source>
        <dbReference type="SAM" id="Coils"/>
    </source>
</evidence>
<evidence type="ECO:0000313" key="21">
    <source>
        <dbReference type="Proteomes" id="UP000622533"/>
    </source>
</evidence>
<dbReference type="InterPro" id="IPR003661">
    <property type="entry name" value="HisK_dim/P_dom"/>
</dbReference>
<dbReference type="EMBL" id="JADEXS010000090">
    <property type="protein sequence ID" value="MBE9022599.1"/>
    <property type="molecule type" value="Genomic_DNA"/>
</dbReference>
<dbReference type="InterPro" id="IPR029016">
    <property type="entry name" value="GAF-like_dom_sf"/>
</dbReference>
<dbReference type="InterPro" id="IPR005467">
    <property type="entry name" value="His_kinase_dom"/>
</dbReference>
<dbReference type="Gene3D" id="1.10.510.10">
    <property type="entry name" value="Transferase(Phosphotransferase) domain 1"/>
    <property type="match status" value="1"/>
</dbReference>
<dbReference type="SUPFAM" id="SSF52540">
    <property type="entry name" value="P-loop containing nucleoside triphosphate hydrolases"/>
    <property type="match status" value="1"/>
</dbReference>
<evidence type="ECO:0000256" key="11">
    <source>
        <dbReference type="ARBA" id="ARBA00022989"/>
    </source>
</evidence>
<feature type="domain" description="Protein kinase" evidence="17">
    <location>
        <begin position="8"/>
        <end position="270"/>
    </location>
</feature>
<evidence type="ECO:0000313" key="20">
    <source>
        <dbReference type="EMBL" id="MBE9022599.1"/>
    </source>
</evidence>
<keyword evidence="5 15" id="KW-0597">Phosphoprotein</keyword>
<dbReference type="GO" id="GO:0000155">
    <property type="term" value="F:phosphorelay sensor kinase activity"/>
    <property type="evidence" value="ECO:0007669"/>
    <property type="project" value="InterPro"/>
</dbReference>
<dbReference type="Pfam" id="PF01590">
    <property type="entry name" value="GAF"/>
    <property type="match status" value="1"/>
</dbReference>
<dbReference type="Pfam" id="PF00069">
    <property type="entry name" value="Pkinase"/>
    <property type="match status" value="1"/>
</dbReference>
<keyword evidence="13" id="KW-0472">Membrane</keyword>
<dbReference type="Gene3D" id="3.30.450.40">
    <property type="match status" value="1"/>
</dbReference>
<dbReference type="PROSITE" id="PS00108">
    <property type="entry name" value="PROTEIN_KINASE_ST"/>
    <property type="match status" value="1"/>
</dbReference>
<dbReference type="EC" id="2.7.13.3" evidence="4"/>
<dbReference type="Gene3D" id="3.40.50.2300">
    <property type="match status" value="1"/>
</dbReference>
<evidence type="ECO:0000256" key="15">
    <source>
        <dbReference type="PROSITE-ProRule" id="PRU00169"/>
    </source>
</evidence>
<dbReference type="InterPro" id="IPR008271">
    <property type="entry name" value="Ser/Thr_kinase_AS"/>
</dbReference>
<dbReference type="InterPro" id="IPR004358">
    <property type="entry name" value="Sig_transdc_His_kin-like_C"/>
</dbReference>
<dbReference type="SMART" id="SM00387">
    <property type="entry name" value="HATPase_c"/>
    <property type="match status" value="1"/>
</dbReference>
<evidence type="ECO:0000256" key="4">
    <source>
        <dbReference type="ARBA" id="ARBA00012438"/>
    </source>
</evidence>
<dbReference type="InterPro" id="IPR000719">
    <property type="entry name" value="Prot_kinase_dom"/>
</dbReference>
<keyword evidence="12" id="KW-0902">Two-component regulatory system</keyword>
<dbReference type="InterPro" id="IPR001789">
    <property type="entry name" value="Sig_transdc_resp-reg_receiver"/>
</dbReference>
<keyword evidence="8" id="KW-0547">Nucleotide-binding</keyword>
<keyword evidence="9" id="KW-0418">Kinase</keyword>
<comment type="catalytic activity">
    <reaction evidence="1">
        <text>ATP + protein L-histidine = ADP + protein N-phospho-L-histidine.</text>
        <dbReference type="EC" id="2.7.13.3"/>
    </reaction>
</comment>
<feature type="modified residue" description="4-aspartylphosphate" evidence="15">
    <location>
        <position position="1849"/>
    </location>
</feature>
<feature type="coiled-coil region" evidence="16">
    <location>
        <begin position="1523"/>
        <end position="1560"/>
    </location>
</feature>
<dbReference type="SUPFAM" id="SSF56112">
    <property type="entry name" value="Protein kinase-like (PK-like)"/>
    <property type="match status" value="1"/>
</dbReference>
<comment type="subcellular location">
    <subcellularLocation>
        <location evidence="2">Membrane</location>
    </subcellularLocation>
</comment>
<evidence type="ECO:0000259" key="19">
    <source>
        <dbReference type="PROSITE" id="PS50110"/>
    </source>
</evidence>
<evidence type="ECO:0000256" key="1">
    <source>
        <dbReference type="ARBA" id="ARBA00000085"/>
    </source>
</evidence>
<reference evidence="20" key="1">
    <citation type="submission" date="2020-10" db="EMBL/GenBank/DDBJ databases">
        <authorList>
            <person name="Castelo-Branco R."/>
            <person name="Eusebio N."/>
            <person name="Adriana R."/>
            <person name="Vieira A."/>
            <person name="Brugerolle De Fraissinette N."/>
            <person name="Rezende De Castro R."/>
            <person name="Schneider M.P."/>
            <person name="Vasconcelos V."/>
            <person name="Leao P.N."/>
        </authorList>
    </citation>
    <scope>NUCLEOTIDE SEQUENCE</scope>
    <source>
        <strain evidence="20">LEGE 12446</strain>
    </source>
</reference>
<dbReference type="InterPro" id="IPR036890">
    <property type="entry name" value="HATPase_C_sf"/>
</dbReference>
<dbReference type="InterPro" id="IPR053159">
    <property type="entry name" value="Hybrid_Histidine_Kinase"/>
</dbReference>
<dbReference type="PANTHER" id="PTHR43642:SF1">
    <property type="entry name" value="HYBRID SIGNAL TRANSDUCTION HISTIDINE KINASE G"/>
    <property type="match status" value="1"/>
</dbReference>
<dbReference type="SMART" id="SM00388">
    <property type="entry name" value="HisKA"/>
    <property type="match status" value="1"/>
</dbReference>
<dbReference type="SMART" id="SM00220">
    <property type="entry name" value="S_TKc"/>
    <property type="match status" value="1"/>
</dbReference>
<dbReference type="Gene3D" id="1.10.287.130">
    <property type="match status" value="1"/>
</dbReference>
<dbReference type="InterPro" id="IPR027417">
    <property type="entry name" value="P-loop_NTPase"/>
</dbReference>
<evidence type="ECO:0000256" key="6">
    <source>
        <dbReference type="ARBA" id="ARBA00022679"/>
    </source>
</evidence>
<dbReference type="FunFam" id="1.10.287.130:FF:000004">
    <property type="entry name" value="Ethylene receptor 1"/>
    <property type="match status" value="1"/>
</dbReference>
<dbReference type="Pfam" id="PF00072">
    <property type="entry name" value="Response_reg"/>
    <property type="match status" value="1"/>
</dbReference>
<dbReference type="GO" id="GO:0016020">
    <property type="term" value="C:membrane"/>
    <property type="evidence" value="ECO:0007669"/>
    <property type="project" value="UniProtKB-SubCell"/>
</dbReference>
<dbReference type="InterPro" id="IPR003594">
    <property type="entry name" value="HATPase_dom"/>
</dbReference>
<evidence type="ECO:0000256" key="8">
    <source>
        <dbReference type="ARBA" id="ARBA00022741"/>
    </source>
</evidence>